<protein>
    <submittedName>
        <fullName evidence="1">Uncharacterized protein</fullName>
    </submittedName>
</protein>
<comment type="caution">
    <text evidence="1">The sequence shown here is derived from an EMBL/GenBank/DDBJ whole genome shotgun (WGS) entry which is preliminary data.</text>
</comment>
<dbReference type="Proteomes" id="UP000663864">
    <property type="component" value="Unassembled WGS sequence"/>
</dbReference>
<reference evidence="1" key="1">
    <citation type="submission" date="2021-02" db="EMBL/GenBank/DDBJ databases">
        <authorList>
            <person name="Nowell W R."/>
        </authorList>
    </citation>
    <scope>NUCLEOTIDE SEQUENCE</scope>
</reference>
<sequence>STVYKATKFCNKITITFSSIQQRSSKDSSRITRLLSIIMVFQFTSYSSFAAPTSSCPNCVFSQPSMISQPSTIFSPFSYPQAFYYPRLY</sequence>
<dbReference type="AlphaFoldDB" id="A0A815SWX9"/>
<feature type="non-terminal residue" evidence="1">
    <location>
        <position position="89"/>
    </location>
</feature>
<name>A0A815SWX9_9BILA</name>
<accession>A0A815SWX9</accession>
<evidence type="ECO:0000313" key="2">
    <source>
        <dbReference type="Proteomes" id="UP000663864"/>
    </source>
</evidence>
<evidence type="ECO:0000313" key="1">
    <source>
        <dbReference type="EMBL" id="CAF1495905.1"/>
    </source>
</evidence>
<proteinExistence type="predicted"/>
<gene>
    <name evidence="1" type="ORF">ZHD862_LOCUS37226</name>
</gene>
<organism evidence="1 2">
    <name type="scientific">Rotaria sordida</name>
    <dbReference type="NCBI Taxonomy" id="392033"/>
    <lineage>
        <taxon>Eukaryota</taxon>
        <taxon>Metazoa</taxon>
        <taxon>Spiralia</taxon>
        <taxon>Gnathifera</taxon>
        <taxon>Rotifera</taxon>
        <taxon>Eurotatoria</taxon>
        <taxon>Bdelloidea</taxon>
        <taxon>Philodinida</taxon>
        <taxon>Philodinidae</taxon>
        <taxon>Rotaria</taxon>
    </lineage>
</organism>
<dbReference type="EMBL" id="CAJNOT010006770">
    <property type="protein sequence ID" value="CAF1495905.1"/>
    <property type="molecule type" value="Genomic_DNA"/>
</dbReference>